<dbReference type="HAMAP" id="MF_00161">
    <property type="entry name" value="LspA"/>
    <property type="match status" value="1"/>
</dbReference>
<dbReference type="NCBIfam" id="TIGR00077">
    <property type="entry name" value="lspA"/>
    <property type="match status" value="1"/>
</dbReference>
<dbReference type="UniPathway" id="UPA00665"/>
<protein>
    <recommendedName>
        <fullName evidence="9">Lipoprotein signal peptidase</fullName>
        <ecNumber evidence="9">3.4.23.36</ecNumber>
    </recommendedName>
    <alternativeName>
        <fullName evidence="9">Prolipoprotein signal peptidase</fullName>
    </alternativeName>
    <alternativeName>
        <fullName evidence="9">Signal peptidase II</fullName>
        <shortName evidence="9">SPase II</shortName>
    </alternativeName>
</protein>
<evidence type="ECO:0000256" key="1">
    <source>
        <dbReference type="ARBA" id="ARBA00006139"/>
    </source>
</evidence>
<evidence type="ECO:0000256" key="12">
    <source>
        <dbReference type="SAM" id="MobiDB-lite"/>
    </source>
</evidence>
<dbReference type="EC" id="3.4.23.36" evidence="9"/>
<evidence type="ECO:0000256" key="5">
    <source>
        <dbReference type="ARBA" id="ARBA00022750"/>
    </source>
</evidence>
<dbReference type="InterPro" id="IPR001872">
    <property type="entry name" value="Peptidase_A8"/>
</dbReference>
<evidence type="ECO:0000256" key="3">
    <source>
        <dbReference type="ARBA" id="ARBA00022670"/>
    </source>
</evidence>
<reference evidence="13 14" key="1">
    <citation type="submission" date="2019-01" db="EMBL/GenBank/DDBJ databases">
        <title>Ktedonosporobacter rubrisoli SCAWS-G2.</title>
        <authorList>
            <person name="Huang Y."/>
            <person name="Yan B."/>
        </authorList>
    </citation>
    <scope>NUCLEOTIDE SEQUENCE [LARGE SCALE GENOMIC DNA]</scope>
    <source>
        <strain evidence="13 14">SCAWS-G2</strain>
    </source>
</reference>
<dbReference type="EMBL" id="CP035758">
    <property type="protein sequence ID" value="QBD77742.1"/>
    <property type="molecule type" value="Genomic_DNA"/>
</dbReference>
<feature type="transmembrane region" description="Helical" evidence="9">
    <location>
        <begin position="138"/>
        <end position="168"/>
    </location>
</feature>
<dbReference type="GO" id="GO:0005886">
    <property type="term" value="C:plasma membrane"/>
    <property type="evidence" value="ECO:0007669"/>
    <property type="project" value="UniProtKB-SubCell"/>
</dbReference>
<accession>A0A4P6JRC3</accession>
<organism evidence="13 14">
    <name type="scientific">Ktedonosporobacter rubrisoli</name>
    <dbReference type="NCBI Taxonomy" id="2509675"/>
    <lineage>
        <taxon>Bacteria</taxon>
        <taxon>Bacillati</taxon>
        <taxon>Chloroflexota</taxon>
        <taxon>Ktedonobacteria</taxon>
        <taxon>Ktedonobacterales</taxon>
        <taxon>Ktedonosporobacteraceae</taxon>
        <taxon>Ktedonosporobacter</taxon>
    </lineage>
</organism>
<dbReference type="PROSITE" id="PS00855">
    <property type="entry name" value="SPASE_II"/>
    <property type="match status" value="1"/>
</dbReference>
<keyword evidence="6 9" id="KW-0378">Hydrolase</keyword>
<dbReference type="GO" id="GO:0006508">
    <property type="term" value="P:proteolysis"/>
    <property type="evidence" value="ECO:0007669"/>
    <property type="project" value="UniProtKB-KW"/>
</dbReference>
<evidence type="ECO:0000256" key="4">
    <source>
        <dbReference type="ARBA" id="ARBA00022692"/>
    </source>
</evidence>
<dbReference type="PANTHER" id="PTHR33695">
    <property type="entry name" value="LIPOPROTEIN SIGNAL PEPTIDASE"/>
    <property type="match status" value="1"/>
</dbReference>
<sequence>MVIAKRARIYDALALLTVIIVVGFDQWTKALVVENFSPAESKPFVPLIGHYLGILYIQNRGAAFGMLANSEGNILLAALMIVAIGVVLYLYFRMLNSGTLAYKLIFGLIIGGALGNLIDRAHNGGYVVDFLSFRIPEINYYFAIFNIADACISVGVFLLFVFVLFGGFRHGEDNRKEREASPHPLSSSGQKSGALRTTEQDVQS</sequence>
<evidence type="ECO:0000256" key="11">
    <source>
        <dbReference type="RuleBase" id="RU004181"/>
    </source>
</evidence>
<dbReference type="GO" id="GO:0004190">
    <property type="term" value="F:aspartic-type endopeptidase activity"/>
    <property type="evidence" value="ECO:0007669"/>
    <property type="project" value="UniProtKB-UniRule"/>
</dbReference>
<dbReference type="Pfam" id="PF01252">
    <property type="entry name" value="Peptidase_A8"/>
    <property type="match status" value="1"/>
</dbReference>
<keyword evidence="2 9" id="KW-1003">Cell membrane</keyword>
<dbReference type="OrthoDB" id="9810259at2"/>
<keyword evidence="7 9" id="KW-1133">Transmembrane helix</keyword>
<keyword evidence="3 9" id="KW-0645">Protease</keyword>
<evidence type="ECO:0000256" key="6">
    <source>
        <dbReference type="ARBA" id="ARBA00022801"/>
    </source>
</evidence>
<evidence type="ECO:0000256" key="7">
    <source>
        <dbReference type="ARBA" id="ARBA00022989"/>
    </source>
</evidence>
<evidence type="ECO:0000256" key="8">
    <source>
        <dbReference type="ARBA" id="ARBA00023136"/>
    </source>
</evidence>
<dbReference type="PRINTS" id="PR00781">
    <property type="entry name" value="LIPOSIGPTASE"/>
</dbReference>
<name>A0A4P6JRC3_KTERU</name>
<evidence type="ECO:0000256" key="2">
    <source>
        <dbReference type="ARBA" id="ARBA00022475"/>
    </source>
</evidence>
<keyword evidence="14" id="KW-1185">Reference proteome</keyword>
<dbReference type="AlphaFoldDB" id="A0A4P6JRC3"/>
<feature type="transmembrane region" description="Helical" evidence="9">
    <location>
        <begin position="99"/>
        <end position="118"/>
    </location>
</feature>
<feature type="region of interest" description="Disordered" evidence="12">
    <location>
        <begin position="174"/>
        <end position="204"/>
    </location>
</feature>
<keyword evidence="8 9" id="KW-0472">Membrane</keyword>
<comment type="caution">
    <text evidence="9">Lacks conserved residue(s) required for the propagation of feature annotation.</text>
</comment>
<feature type="active site" evidence="9">
    <location>
        <position position="149"/>
    </location>
</feature>
<dbReference type="KEGG" id="kbs:EPA93_17780"/>
<evidence type="ECO:0000313" key="13">
    <source>
        <dbReference type="EMBL" id="QBD77742.1"/>
    </source>
</evidence>
<comment type="subcellular location">
    <subcellularLocation>
        <location evidence="9">Cell membrane</location>
        <topology evidence="9">Multi-pass membrane protein</topology>
    </subcellularLocation>
</comment>
<evidence type="ECO:0000313" key="14">
    <source>
        <dbReference type="Proteomes" id="UP000290365"/>
    </source>
</evidence>
<comment type="pathway">
    <text evidence="9">Protein modification; lipoprotein biosynthesis (signal peptide cleavage).</text>
</comment>
<dbReference type="PANTHER" id="PTHR33695:SF1">
    <property type="entry name" value="LIPOPROTEIN SIGNAL PEPTIDASE"/>
    <property type="match status" value="1"/>
</dbReference>
<comment type="catalytic activity">
    <reaction evidence="9 10">
        <text>Release of signal peptides from bacterial membrane prolipoproteins. Hydrolyzes -Xaa-Yaa-Zaa-|-(S,diacylglyceryl)Cys-, in which Xaa is hydrophobic (preferably Leu), and Yaa (Ala or Ser) and Zaa (Gly or Ala) have small, neutral side chains.</text>
        <dbReference type="EC" id="3.4.23.36"/>
    </reaction>
</comment>
<proteinExistence type="inferred from homology"/>
<dbReference type="Proteomes" id="UP000290365">
    <property type="component" value="Chromosome"/>
</dbReference>
<gene>
    <name evidence="9 13" type="primary">lspA</name>
    <name evidence="13" type="ORF">EPA93_17780</name>
</gene>
<evidence type="ECO:0000256" key="10">
    <source>
        <dbReference type="RuleBase" id="RU000594"/>
    </source>
</evidence>
<evidence type="ECO:0000256" key="9">
    <source>
        <dbReference type="HAMAP-Rule" id="MF_00161"/>
    </source>
</evidence>
<keyword evidence="5 9" id="KW-0064">Aspartyl protease</keyword>
<comment type="function">
    <text evidence="9 10">This protein specifically catalyzes the removal of signal peptides from prolipoproteins.</text>
</comment>
<feature type="transmembrane region" description="Helical" evidence="9">
    <location>
        <begin position="74"/>
        <end position="92"/>
    </location>
</feature>
<feature type="active site" evidence="9">
    <location>
        <position position="129"/>
    </location>
</feature>
<keyword evidence="4 9" id="KW-0812">Transmembrane</keyword>
<feature type="compositionally biased region" description="Polar residues" evidence="12">
    <location>
        <begin position="184"/>
        <end position="204"/>
    </location>
</feature>
<comment type="similarity">
    <text evidence="1 9 11">Belongs to the peptidase A8 family.</text>
</comment>